<sequence length="175" mass="18776">MNTKTLVSLALLVGLGAVLHAVIPGIIFGMKPDIALAMMFLGILLFPERKNVLLLGIVTGVITGLTTSFPGGQLPNMIEKPITAFLFFFMLIVMKKVNLPLIKAAVLTGIGTLLSGAIFLYAALFFVGLPSGLTLSFLMLTIVLPTVALNVFFMIILYPIVISIAKRSNLILETK</sequence>
<feature type="transmembrane region" description="Helical" evidence="1">
    <location>
        <begin position="77"/>
        <end position="94"/>
    </location>
</feature>
<organism evidence="2 3">
    <name type="scientific">Sutcliffiella rhizosphaerae</name>
    <dbReference type="NCBI Taxonomy" id="2880967"/>
    <lineage>
        <taxon>Bacteria</taxon>
        <taxon>Bacillati</taxon>
        <taxon>Bacillota</taxon>
        <taxon>Bacilli</taxon>
        <taxon>Bacillales</taxon>
        <taxon>Bacillaceae</taxon>
        <taxon>Sutcliffiella</taxon>
    </lineage>
</organism>
<keyword evidence="1" id="KW-1133">Transmembrane helix</keyword>
<keyword evidence="1" id="KW-0812">Transmembrane</keyword>
<accession>A0ABN8ABF5</accession>
<feature type="transmembrane region" description="Helical" evidence="1">
    <location>
        <begin position="135"/>
        <end position="161"/>
    </location>
</feature>
<dbReference type="Proteomes" id="UP000789833">
    <property type="component" value="Unassembled WGS sequence"/>
</dbReference>
<dbReference type="InterPro" id="IPR031360">
    <property type="entry name" value="TrpP"/>
</dbReference>
<comment type="caution">
    <text evidence="2">The sequence shown here is derived from an EMBL/GenBank/DDBJ whole genome shotgun (WGS) entry which is preliminary data.</text>
</comment>
<evidence type="ECO:0000313" key="3">
    <source>
        <dbReference type="Proteomes" id="UP000789833"/>
    </source>
</evidence>
<keyword evidence="1" id="KW-0472">Membrane</keyword>
<name>A0ABN8ABF5_9BACI</name>
<gene>
    <name evidence="2" type="primary">trpP</name>
    <name evidence="2" type="ORF">BACCIP111883_03326</name>
</gene>
<reference evidence="2 3" key="1">
    <citation type="submission" date="2021-10" db="EMBL/GenBank/DDBJ databases">
        <authorList>
            <person name="Criscuolo A."/>
        </authorList>
    </citation>
    <scope>NUCLEOTIDE SEQUENCE [LARGE SCALE GENOMIC DNA]</scope>
    <source>
        <strain evidence="3">CIP 111883</strain>
    </source>
</reference>
<dbReference type="RefSeq" id="WP_230503226.1">
    <property type="nucleotide sequence ID" value="NZ_CAKJTJ010000023.1"/>
</dbReference>
<feature type="transmembrane region" description="Helical" evidence="1">
    <location>
        <begin position="106"/>
        <end position="129"/>
    </location>
</feature>
<dbReference type="PRINTS" id="PR00173">
    <property type="entry name" value="EDTRNSPORT"/>
</dbReference>
<feature type="transmembrane region" description="Helical" evidence="1">
    <location>
        <begin position="6"/>
        <end position="30"/>
    </location>
</feature>
<protein>
    <submittedName>
        <fullName evidence="2">Tryptophan transport protein</fullName>
    </submittedName>
</protein>
<feature type="transmembrane region" description="Helical" evidence="1">
    <location>
        <begin position="51"/>
        <end position="71"/>
    </location>
</feature>
<keyword evidence="3" id="KW-1185">Reference proteome</keyword>
<dbReference type="EMBL" id="CAKJTJ010000023">
    <property type="protein sequence ID" value="CAG9622535.1"/>
    <property type="molecule type" value="Genomic_DNA"/>
</dbReference>
<dbReference type="Pfam" id="PF17099">
    <property type="entry name" value="TrpP"/>
    <property type="match status" value="1"/>
</dbReference>
<evidence type="ECO:0000313" key="2">
    <source>
        <dbReference type="EMBL" id="CAG9622535.1"/>
    </source>
</evidence>
<evidence type="ECO:0000256" key="1">
    <source>
        <dbReference type="SAM" id="Phobius"/>
    </source>
</evidence>
<proteinExistence type="predicted"/>